<proteinExistence type="predicted"/>
<comment type="caution">
    <text evidence="1">The sequence shown here is derived from an EMBL/GenBank/DDBJ whole genome shotgun (WGS) entry which is preliminary data.</text>
</comment>
<protein>
    <submittedName>
        <fullName evidence="1">Uncharacterized protein</fullName>
    </submittedName>
</protein>
<dbReference type="RefSeq" id="WP_190921487.1">
    <property type="nucleotide sequence ID" value="NZ_JACXIZ010000064.1"/>
</dbReference>
<name>A0A927BZZ9_9BACL</name>
<sequence length="184" mass="20866">MTAKKRNSFLLQMLFAIVTVALFLTWSTMTKADHEATLPEQLNEGTAHIVYGEPLAEEQPKLYAMLHEGWERALGKIQKTEKMSSAGLQSWTLHSSSDIGIDFTNKLSQEEAFSVNAALSSKEKEEAQEYKDYFPAVLISPEQDRLLLFWERDNGNAVYLDIHSKTNEAGSREWYVAGPHIEIE</sequence>
<gene>
    <name evidence="1" type="ORF">IDH44_24695</name>
</gene>
<dbReference type="Proteomes" id="UP000621560">
    <property type="component" value="Unassembled WGS sequence"/>
</dbReference>
<organism evidence="1 2">
    <name type="scientific">Paenibacillus sabuli</name>
    <dbReference type="NCBI Taxonomy" id="2772509"/>
    <lineage>
        <taxon>Bacteria</taxon>
        <taxon>Bacillati</taxon>
        <taxon>Bacillota</taxon>
        <taxon>Bacilli</taxon>
        <taxon>Bacillales</taxon>
        <taxon>Paenibacillaceae</taxon>
        <taxon>Paenibacillus</taxon>
    </lineage>
</organism>
<evidence type="ECO:0000313" key="2">
    <source>
        <dbReference type="Proteomes" id="UP000621560"/>
    </source>
</evidence>
<dbReference type="AlphaFoldDB" id="A0A927BZZ9"/>
<dbReference type="EMBL" id="JACXIZ010000064">
    <property type="protein sequence ID" value="MBD2848393.1"/>
    <property type="molecule type" value="Genomic_DNA"/>
</dbReference>
<reference evidence="1" key="1">
    <citation type="submission" date="2020-09" db="EMBL/GenBank/DDBJ databases">
        <title>A novel bacterium of genus Paenibacillus, isolated from South China Sea.</title>
        <authorList>
            <person name="Huang H."/>
            <person name="Mo K."/>
            <person name="Hu Y."/>
        </authorList>
    </citation>
    <scope>NUCLEOTIDE SEQUENCE</scope>
    <source>
        <strain evidence="1">IB182496</strain>
    </source>
</reference>
<keyword evidence="2" id="KW-1185">Reference proteome</keyword>
<accession>A0A927BZZ9</accession>
<evidence type="ECO:0000313" key="1">
    <source>
        <dbReference type="EMBL" id="MBD2848393.1"/>
    </source>
</evidence>